<feature type="transmembrane region" description="Helical" evidence="1">
    <location>
        <begin position="245"/>
        <end position="263"/>
    </location>
</feature>
<dbReference type="Proteomes" id="UP000028725">
    <property type="component" value="Unassembled WGS sequence"/>
</dbReference>
<proteinExistence type="predicted"/>
<comment type="caution">
    <text evidence="3">The sequence shown here is derived from an EMBL/GenBank/DDBJ whole genome shotgun (WGS) entry which is preliminary data.</text>
</comment>
<gene>
    <name evidence="3" type="ORF">DB31_1087</name>
</gene>
<accession>A0A085WEA9</accession>
<evidence type="ECO:0000256" key="1">
    <source>
        <dbReference type="SAM" id="Phobius"/>
    </source>
</evidence>
<keyword evidence="1" id="KW-0472">Membrane</keyword>
<keyword evidence="4" id="KW-1185">Reference proteome</keyword>
<reference evidence="3 4" key="1">
    <citation type="submission" date="2014-04" db="EMBL/GenBank/DDBJ databases">
        <title>Genome assembly of Hyalangium minutum DSM 14724.</title>
        <authorList>
            <person name="Sharma G."/>
            <person name="Subramanian S."/>
        </authorList>
    </citation>
    <scope>NUCLEOTIDE SEQUENCE [LARGE SCALE GENOMIC DNA]</scope>
    <source>
        <strain evidence="3 4">DSM 14724</strain>
    </source>
</reference>
<feature type="transmembrane region" description="Helical" evidence="1">
    <location>
        <begin position="44"/>
        <end position="67"/>
    </location>
</feature>
<dbReference type="Pfam" id="PF07786">
    <property type="entry name" value="HGSNAT_cat"/>
    <property type="match status" value="1"/>
</dbReference>
<dbReference type="InterPro" id="IPR012429">
    <property type="entry name" value="HGSNAT_cat"/>
</dbReference>
<protein>
    <recommendedName>
        <fullName evidence="2">Heparan-alpha-glucosaminide N-acetyltransferase catalytic domain-containing protein</fullName>
    </recommendedName>
</protein>
<feature type="transmembrane region" description="Helical" evidence="1">
    <location>
        <begin position="311"/>
        <end position="331"/>
    </location>
</feature>
<dbReference type="EMBL" id="JMCB01000011">
    <property type="protein sequence ID" value="KFE66022.1"/>
    <property type="molecule type" value="Genomic_DNA"/>
</dbReference>
<feature type="transmembrane region" description="Helical" evidence="1">
    <location>
        <begin position="207"/>
        <end position="225"/>
    </location>
</feature>
<dbReference type="STRING" id="394096.DB31_1087"/>
<keyword evidence="1" id="KW-0812">Transmembrane</keyword>
<feature type="transmembrane region" description="Helical" evidence="1">
    <location>
        <begin position="284"/>
        <end position="305"/>
    </location>
</feature>
<keyword evidence="1" id="KW-1133">Transmembrane helix</keyword>
<evidence type="ECO:0000313" key="3">
    <source>
        <dbReference type="EMBL" id="KFE66022.1"/>
    </source>
</evidence>
<evidence type="ECO:0000259" key="2">
    <source>
        <dbReference type="Pfam" id="PF07786"/>
    </source>
</evidence>
<evidence type="ECO:0000313" key="4">
    <source>
        <dbReference type="Proteomes" id="UP000028725"/>
    </source>
</evidence>
<name>A0A085WEA9_9BACT</name>
<sequence length="370" mass="40000">MPSSSPSRIKAFDWLRGLAVLFMIEAHATALLRPELRASPEGRILDWINGLVAPAFIFAAGFSLALVQVRGAQGPRWPRVRRSLRRIGEVLAVGVLVNAIWFPWRVEPGWLLRLDILPCIGVSLVLAVPLVAGLARRPVALFVSALLIALGIFLAVPYGASVTGPWADVVNSRGPHQSLFPLLPWAGYVFLGASVGALAVGASVPRLMAVLGGIAGIGWVLPRLASFVMEVFPPAVGYRGNHGQRIFIVALVLMGLLLLESWLSERWRQGLAARFVETLGMSSLAGYFFHEMLLFGQFWGISLAGAARDKLGWGLFGVSWVGLVVATTLLIKAVEWLYPRYEALLARLGAQSPRNASSAPRSSSDKASRL</sequence>
<feature type="domain" description="Heparan-alpha-glucosaminide N-acetyltransferase catalytic" evidence="2">
    <location>
        <begin position="8"/>
        <end position="202"/>
    </location>
</feature>
<dbReference type="OrthoDB" id="5487727at2"/>
<organism evidence="3 4">
    <name type="scientific">Hyalangium minutum</name>
    <dbReference type="NCBI Taxonomy" id="394096"/>
    <lineage>
        <taxon>Bacteria</taxon>
        <taxon>Pseudomonadati</taxon>
        <taxon>Myxococcota</taxon>
        <taxon>Myxococcia</taxon>
        <taxon>Myxococcales</taxon>
        <taxon>Cystobacterineae</taxon>
        <taxon>Archangiaceae</taxon>
        <taxon>Hyalangium</taxon>
    </lineage>
</organism>
<dbReference type="AlphaFoldDB" id="A0A085WEA9"/>
<feature type="transmembrane region" description="Helical" evidence="1">
    <location>
        <begin position="87"/>
        <end position="104"/>
    </location>
</feature>
<feature type="transmembrane region" description="Helical" evidence="1">
    <location>
        <begin position="179"/>
        <end position="200"/>
    </location>
</feature>
<dbReference type="RefSeq" id="WP_075306214.1">
    <property type="nucleotide sequence ID" value="NZ_JMCB01000011.1"/>
</dbReference>
<feature type="transmembrane region" description="Helical" evidence="1">
    <location>
        <begin position="110"/>
        <end position="132"/>
    </location>
</feature>
<feature type="transmembrane region" description="Helical" evidence="1">
    <location>
        <begin position="139"/>
        <end position="159"/>
    </location>
</feature>